<accession>A0A9W7GCL2</accession>
<feature type="compositionally biased region" description="Basic residues" evidence="1">
    <location>
        <begin position="28"/>
        <end position="37"/>
    </location>
</feature>
<evidence type="ECO:0000313" key="3">
    <source>
        <dbReference type="Proteomes" id="UP001165065"/>
    </source>
</evidence>
<dbReference type="Gene3D" id="1.10.340.30">
    <property type="entry name" value="Hypothetical protein, domain 2"/>
    <property type="match status" value="1"/>
</dbReference>
<organism evidence="2 3">
    <name type="scientific">Triparma columacea</name>
    <dbReference type="NCBI Taxonomy" id="722753"/>
    <lineage>
        <taxon>Eukaryota</taxon>
        <taxon>Sar</taxon>
        <taxon>Stramenopiles</taxon>
        <taxon>Ochrophyta</taxon>
        <taxon>Bolidophyceae</taxon>
        <taxon>Parmales</taxon>
        <taxon>Triparmaceae</taxon>
        <taxon>Triparma</taxon>
    </lineage>
</organism>
<proteinExistence type="predicted"/>
<dbReference type="EMBL" id="BRYA01000148">
    <property type="protein sequence ID" value="GMI41339.1"/>
    <property type="molecule type" value="Genomic_DNA"/>
</dbReference>
<evidence type="ECO:0000313" key="2">
    <source>
        <dbReference type="EMBL" id="GMI41339.1"/>
    </source>
</evidence>
<gene>
    <name evidence="2" type="ORF">TrCOL_g8185</name>
</gene>
<dbReference type="AlphaFoldDB" id="A0A9W7GCL2"/>
<name>A0A9W7GCL2_9STRA</name>
<feature type="region of interest" description="Disordered" evidence="1">
    <location>
        <begin position="1"/>
        <end position="97"/>
    </location>
</feature>
<evidence type="ECO:0000256" key="1">
    <source>
        <dbReference type="SAM" id="MobiDB-lite"/>
    </source>
</evidence>
<dbReference type="GO" id="GO:0003824">
    <property type="term" value="F:catalytic activity"/>
    <property type="evidence" value="ECO:0007669"/>
    <property type="project" value="InterPro"/>
</dbReference>
<dbReference type="OrthoDB" id="10265068at2759"/>
<dbReference type="InterPro" id="IPR011257">
    <property type="entry name" value="DNA_glycosylase"/>
</dbReference>
<protein>
    <submittedName>
        <fullName evidence="2">Uncharacterized protein</fullName>
    </submittedName>
</protein>
<dbReference type="GO" id="GO:0006281">
    <property type="term" value="P:DNA repair"/>
    <property type="evidence" value="ECO:0007669"/>
    <property type="project" value="InterPro"/>
</dbReference>
<keyword evidence="3" id="KW-1185">Reference proteome</keyword>
<dbReference type="Proteomes" id="UP001165065">
    <property type="component" value="Unassembled WGS sequence"/>
</dbReference>
<reference evidence="3" key="1">
    <citation type="journal article" date="2023" name="Commun. Biol.">
        <title>Genome analysis of Parmales, the sister group of diatoms, reveals the evolutionary specialization of diatoms from phago-mixotrophs to photoautotrophs.</title>
        <authorList>
            <person name="Ban H."/>
            <person name="Sato S."/>
            <person name="Yoshikawa S."/>
            <person name="Yamada K."/>
            <person name="Nakamura Y."/>
            <person name="Ichinomiya M."/>
            <person name="Sato N."/>
            <person name="Blanc-Mathieu R."/>
            <person name="Endo H."/>
            <person name="Kuwata A."/>
            <person name="Ogata H."/>
        </authorList>
    </citation>
    <scope>NUCLEOTIDE SEQUENCE [LARGE SCALE GENOMIC DNA]</scope>
</reference>
<sequence length="325" mass="36466">MRKNLEADRARKKRKQSQPKVKQEPTRRSSRAAKPRRILNVEAWGDHDEYDPLDHDYVSGSDSDDDDSDGGGEKKRKIKKSKRVSLSPSCPKIPKPSDLERVAEELTRHKSNLAATISSCITVKSESSIGTEAECHNLTEAECHNLSIALWGLSCSPPPGCSWSVFLKSRLSTPSPHLPTQHALLQERFANDGWMLLCACVLMTRCSSSKTKEQCIGGFFKMCPKPSDFANLDPEKLRKTVHSLGFQVDRVRSLAAVTTAWLTRGEFGLDLVPEEKGGMKIWGAGAFTVDSYYLFAKGDKDWKMLCDIDDVKWFRGWLRASDKMK</sequence>
<feature type="compositionally biased region" description="Basic residues" evidence="1">
    <location>
        <begin position="74"/>
        <end position="83"/>
    </location>
</feature>
<feature type="compositionally biased region" description="Basic and acidic residues" evidence="1">
    <location>
        <begin position="44"/>
        <end position="57"/>
    </location>
</feature>
<comment type="caution">
    <text evidence="2">The sequence shown here is derived from an EMBL/GenBank/DDBJ whole genome shotgun (WGS) entry which is preliminary data.</text>
</comment>
<dbReference type="SUPFAM" id="SSF48150">
    <property type="entry name" value="DNA-glycosylase"/>
    <property type="match status" value="1"/>
</dbReference>